<feature type="transmembrane region" description="Helical" evidence="1">
    <location>
        <begin position="108"/>
        <end position="141"/>
    </location>
</feature>
<dbReference type="OrthoDB" id="5624596at2"/>
<gene>
    <name evidence="2" type="ORF">GCM10010995_00390</name>
</gene>
<dbReference type="RefSeq" id="WP_117001342.1">
    <property type="nucleotide sequence ID" value="NZ_BMJS01000001.1"/>
</dbReference>
<feature type="transmembrane region" description="Helical" evidence="1">
    <location>
        <begin position="22"/>
        <end position="44"/>
    </location>
</feature>
<reference evidence="2" key="2">
    <citation type="submission" date="2020-09" db="EMBL/GenBank/DDBJ databases">
        <authorList>
            <person name="Sun Q."/>
            <person name="Zhou Y."/>
        </authorList>
    </citation>
    <scope>NUCLEOTIDE SEQUENCE</scope>
    <source>
        <strain evidence="2">CGMCC 1.15758</strain>
    </source>
</reference>
<keyword evidence="1" id="KW-0812">Transmembrane</keyword>
<sequence>MSQESITSITTQTTTLSSDPHAILGMGIALLIMIVVFYIFSIAFSWSVYKLLKIIDKDKQVTKPWFAWLFLIPIVGYIFQWIVLPFGVGNALKKYQDMTIKLRGDTLFILGLALVILPIVTFIPIISPFASVACMVIYIIYWVKIVKVRKLLEASHLNTNEV</sequence>
<comment type="caution">
    <text evidence="2">The sequence shown here is derived from an EMBL/GenBank/DDBJ whole genome shotgun (WGS) entry which is preliminary data.</text>
</comment>
<organism evidence="2 3">
    <name type="scientific">Cysteiniphilum litorale</name>
    <dbReference type="NCBI Taxonomy" id="2056700"/>
    <lineage>
        <taxon>Bacteria</taxon>
        <taxon>Pseudomonadati</taxon>
        <taxon>Pseudomonadota</taxon>
        <taxon>Gammaproteobacteria</taxon>
        <taxon>Thiotrichales</taxon>
        <taxon>Fastidiosibacteraceae</taxon>
        <taxon>Cysteiniphilum</taxon>
    </lineage>
</organism>
<evidence type="ECO:0000313" key="2">
    <source>
        <dbReference type="EMBL" id="GGF86971.1"/>
    </source>
</evidence>
<keyword evidence="1" id="KW-1133">Transmembrane helix</keyword>
<dbReference type="Proteomes" id="UP000636949">
    <property type="component" value="Unassembled WGS sequence"/>
</dbReference>
<dbReference type="AlphaFoldDB" id="A0A8J3E7G2"/>
<name>A0A8J3E7G2_9GAMM</name>
<reference evidence="2" key="1">
    <citation type="journal article" date="2014" name="Int. J. Syst. Evol. Microbiol.">
        <title>Complete genome sequence of Corynebacterium casei LMG S-19264T (=DSM 44701T), isolated from a smear-ripened cheese.</title>
        <authorList>
            <consortium name="US DOE Joint Genome Institute (JGI-PGF)"/>
            <person name="Walter F."/>
            <person name="Albersmeier A."/>
            <person name="Kalinowski J."/>
            <person name="Ruckert C."/>
        </authorList>
    </citation>
    <scope>NUCLEOTIDE SEQUENCE</scope>
    <source>
        <strain evidence="2">CGMCC 1.15758</strain>
    </source>
</reference>
<protein>
    <submittedName>
        <fullName evidence="2">Uncharacterized protein</fullName>
    </submittedName>
</protein>
<proteinExistence type="predicted"/>
<accession>A0A8J3E7G2</accession>
<dbReference type="EMBL" id="BMJS01000001">
    <property type="protein sequence ID" value="GGF86971.1"/>
    <property type="molecule type" value="Genomic_DNA"/>
</dbReference>
<feature type="transmembrane region" description="Helical" evidence="1">
    <location>
        <begin position="65"/>
        <end position="88"/>
    </location>
</feature>
<evidence type="ECO:0000313" key="3">
    <source>
        <dbReference type="Proteomes" id="UP000636949"/>
    </source>
</evidence>
<keyword evidence="1" id="KW-0472">Membrane</keyword>
<evidence type="ECO:0000256" key="1">
    <source>
        <dbReference type="SAM" id="Phobius"/>
    </source>
</evidence>
<keyword evidence="3" id="KW-1185">Reference proteome</keyword>